<protein>
    <recommendedName>
        <fullName evidence="4">DUF3741 domain-containing protein</fullName>
    </recommendedName>
</protein>
<keyword evidence="3" id="KW-1185">Reference proteome</keyword>
<comment type="caution">
    <text evidence="2">The sequence shown here is derived from an EMBL/GenBank/DDBJ whole genome shotgun (WGS) entry which is preliminary data.</text>
</comment>
<reference evidence="2 3" key="1">
    <citation type="submission" date="2022-01" db="EMBL/GenBank/DDBJ databases">
        <authorList>
            <person name="Xiong W."/>
            <person name="Schranz E."/>
        </authorList>
    </citation>
    <scope>NUCLEOTIDE SEQUENCE [LARGE SCALE GENOMIC DNA]</scope>
</reference>
<feature type="compositionally biased region" description="Polar residues" evidence="1">
    <location>
        <begin position="34"/>
        <end position="46"/>
    </location>
</feature>
<dbReference type="EMBL" id="CAKMRJ010003334">
    <property type="protein sequence ID" value="CAH1430169.1"/>
    <property type="molecule type" value="Genomic_DNA"/>
</dbReference>
<feature type="compositionally biased region" description="Pro residues" evidence="1">
    <location>
        <begin position="124"/>
        <end position="134"/>
    </location>
</feature>
<gene>
    <name evidence="2" type="ORF">LVIROSA_LOCUS16970</name>
</gene>
<feature type="compositionally biased region" description="Basic residues" evidence="1">
    <location>
        <begin position="250"/>
        <end position="262"/>
    </location>
</feature>
<evidence type="ECO:0000313" key="3">
    <source>
        <dbReference type="Proteomes" id="UP001157418"/>
    </source>
</evidence>
<feature type="region of interest" description="Disordered" evidence="1">
    <location>
        <begin position="34"/>
        <end position="63"/>
    </location>
</feature>
<feature type="compositionally biased region" description="Basic and acidic residues" evidence="1">
    <location>
        <begin position="268"/>
        <end position="314"/>
    </location>
</feature>
<proteinExistence type="predicted"/>
<accession>A0AAU9MVT0</accession>
<sequence>MLCSKSSKWLNRLRSSRGFPDSDHINLEHFLSNSLDKIDPQTSTDPSLPDKRPKLDKRDDSGTIQGREVMNNVLSELFQMGEFQDLSRIKRKKSCRKQQFPRICVVSTNSDVQNVPVGKDRVSSPPPSPSPSPFPLTLSNRRTAKEVNRELKVTGHVEEEEKGHWDLTAYSQTEVTVIDTSVPSWKFEKMLYRRKNVWKVGDKKGKGLMTSDRKKRKESLNENGDVEKKKSKLCSSSSKSGNAEQGGENKKKKKKKKKKKLKMCNSLKYEDKEESMARSKSPQGHEKAKTMVANHEKKQDNSSHVQEKSSFKKQIDGGSSVILIKSIPTTNKKDISGILKSCVKSMQK</sequence>
<dbReference type="Proteomes" id="UP001157418">
    <property type="component" value="Unassembled WGS sequence"/>
</dbReference>
<feature type="region of interest" description="Disordered" evidence="1">
    <location>
        <begin position="203"/>
        <end position="314"/>
    </location>
</feature>
<dbReference type="PANTHER" id="PTHR37258">
    <property type="entry name" value="FANTOM PROTEIN"/>
    <property type="match status" value="1"/>
</dbReference>
<name>A0AAU9MVT0_9ASTR</name>
<feature type="compositionally biased region" description="Basic and acidic residues" evidence="1">
    <location>
        <begin position="48"/>
        <end position="61"/>
    </location>
</feature>
<evidence type="ECO:0008006" key="4">
    <source>
        <dbReference type="Google" id="ProtNLM"/>
    </source>
</evidence>
<organism evidence="2 3">
    <name type="scientific">Lactuca virosa</name>
    <dbReference type="NCBI Taxonomy" id="75947"/>
    <lineage>
        <taxon>Eukaryota</taxon>
        <taxon>Viridiplantae</taxon>
        <taxon>Streptophyta</taxon>
        <taxon>Embryophyta</taxon>
        <taxon>Tracheophyta</taxon>
        <taxon>Spermatophyta</taxon>
        <taxon>Magnoliopsida</taxon>
        <taxon>eudicotyledons</taxon>
        <taxon>Gunneridae</taxon>
        <taxon>Pentapetalae</taxon>
        <taxon>asterids</taxon>
        <taxon>campanulids</taxon>
        <taxon>Asterales</taxon>
        <taxon>Asteraceae</taxon>
        <taxon>Cichorioideae</taxon>
        <taxon>Cichorieae</taxon>
        <taxon>Lactucinae</taxon>
        <taxon>Lactuca</taxon>
    </lineage>
</organism>
<evidence type="ECO:0000256" key="1">
    <source>
        <dbReference type="SAM" id="MobiDB-lite"/>
    </source>
</evidence>
<evidence type="ECO:0000313" key="2">
    <source>
        <dbReference type="EMBL" id="CAH1430169.1"/>
    </source>
</evidence>
<dbReference type="PANTHER" id="PTHR37258:SF1">
    <property type="entry name" value="FANTOM PROTEIN"/>
    <property type="match status" value="1"/>
</dbReference>
<feature type="region of interest" description="Disordered" evidence="1">
    <location>
        <begin position="115"/>
        <end position="138"/>
    </location>
</feature>
<dbReference type="AlphaFoldDB" id="A0AAU9MVT0"/>